<organism evidence="1 2">
    <name type="scientific">Nitrosospira multiformis</name>
    <dbReference type="NCBI Taxonomy" id="1231"/>
    <lineage>
        <taxon>Bacteria</taxon>
        <taxon>Pseudomonadati</taxon>
        <taxon>Pseudomonadota</taxon>
        <taxon>Betaproteobacteria</taxon>
        <taxon>Nitrosomonadales</taxon>
        <taxon>Nitrosomonadaceae</taxon>
        <taxon>Nitrosospira</taxon>
    </lineage>
</organism>
<dbReference type="EMBL" id="FOCT01000006">
    <property type="protein sequence ID" value="SEN72467.1"/>
    <property type="molecule type" value="Genomic_DNA"/>
</dbReference>
<dbReference type="RefSeq" id="WP_074746387.1">
    <property type="nucleotide sequence ID" value="NZ_FOCT01000006.1"/>
</dbReference>
<dbReference type="Proteomes" id="UP000183898">
    <property type="component" value="Unassembled WGS sequence"/>
</dbReference>
<gene>
    <name evidence="1" type="ORF">SAMN05216404_106196</name>
</gene>
<dbReference type="AlphaFoldDB" id="A0A1H8IWZ3"/>
<name>A0A1H8IWZ3_9PROT</name>
<accession>A0A1H8IWZ3</accession>
<protein>
    <submittedName>
        <fullName evidence="1">Uncharacterized protein</fullName>
    </submittedName>
</protein>
<reference evidence="1 2" key="1">
    <citation type="submission" date="2016-10" db="EMBL/GenBank/DDBJ databases">
        <authorList>
            <person name="de Groot N.N."/>
        </authorList>
    </citation>
    <scope>NUCLEOTIDE SEQUENCE [LARGE SCALE GENOMIC DNA]</scope>
    <source>
        <strain evidence="1 2">Nl18</strain>
    </source>
</reference>
<sequence length="84" mass="9946">MGSIDTPRRWEGWVAKELTVKHPRRQLMTDKERLDWLQEYGKYRYKDCDKAHVVIDCMGQKTQSRRSLRDAIDLAAAKFYAANE</sequence>
<evidence type="ECO:0000313" key="1">
    <source>
        <dbReference type="EMBL" id="SEN72467.1"/>
    </source>
</evidence>
<evidence type="ECO:0000313" key="2">
    <source>
        <dbReference type="Proteomes" id="UP000183898"/>
    </source>
</evidence>
<proteinExistence type="predicted"/>